<dbReference type="Gene3D" id="3.90.1680.10">
    <property type="entry name" value="SOS response associated peptidase-like"/>
    <property type="match status" value="1"/>
</dbReference>
<dbReference type="InterPro" id="IPR036590">
    <property type="entry name" value="SRAP-like"/>
</dbReference>
<gene>
    <name evidence="9" type="ORF">JK361_37250</name>
</gene>
<dbReference type="PANTHER" id="PTHR13604">
    <property type="entry name" value="DC12-RELATED"/>
    <property type="match status" value="1"/>
</dbReference>
<keyword evidence="5" id="KW-0190">Covalent protein-DNA linkage</keyword>
<evidence type="ECO:0000313" key="10">
    <source>
        <dbReference type="Proteomes" id="UP000621386"/>
    </source>
</evidence>
<dbReference type="InterPro" id="IPR003738">
    <property type="entry name" value="SRAP"/>
</dbReference>
<reference evidence="9 10" key="1">
    <citation type="submission" date="2021-01" db="EMBL/GenBank/DDBJ databases">
        <title>WGS of actinomycetes isolated from Thailand.</title>
        <authorList>
            <person name="Thawai C."/>
        </authorList>
    </citation>
    <scope>NUCLEOTIDE SEQUENCE [LARGE SCALE GENOMIC DNA]</scope>
    <source>
        <strain evidence="9 10">CH5-8</strain>
    </source>
</reference>
<sequence>MCGRYVSTRRPQDSAQLFHVAQWPAAEALAPNWNVAPADDVRAVLERTPHSDDGGTAPVGELRPLRWGLVPSWAKEPKVGARMIKARMETVHEKPAFRRAFVITWYPASMPMLCTVHKAAGSSAKHCLIVG</sequence>
<evidence type="ECO:0000256" key="8">
    <source>
        <dbReference type="RuleBase" id="RU364100"/>
    </source>
</evidence>
<keyword evidence="4 8" id="KW-0378">Hydrolase</keyword>
<evidence type="ECO:0000256" key="7">
    <source>
        <dbReference type="ARBA" id="ARBA00023239"/>
    </source>
</evidence>
<comment type="similarity">
    <text evidence="1 8">Belongs to the SOS response-associated peptidase family.</text>
</comment>
<evidence type="ECO:0000256" key="6">
    <source>
        <dbReference type="ARBA" id="ARBA00023125"/>
    </source>
</evidence>
<dbReference type="SUPFAM" id="SSF143081">
    <property type="entry name" value="BB1717-like"/>
    <property type="match status" value="1"/>
</dbReference>
<dbReference type="PANTHER" id="PTHR13604:SF0">
    <property type="entry name" value="ABASIC SITE PROCESSING PROTEIN HMCES"/>
    <property type="match status" value="1"/>
</dbReference>
<evidence type="ECO:0000256" key="4">
    <source>
        <dbReference type="ARBA" id="ARBA00022801"/>
    </source>
</evidence>
<keyword evidence="7" id="KW-0456">Lyase</keyword>
<organism evidence="9 10">
    <name type="scientific">Streptomyces musisoli</name>
    <dbReference type="NCBI Taxonomy" id="2802280"/>
    <lineage>
        <taxon>Bacteria</taxon>
        <taxon>Bacillati</taxon>
        <taxon>Actinomycetota</taxon>
        <taxon>Actinomycetes</taxon>
        <taxon>Kitasatosporales</taxon>
        <taxon>Streptomycetaceae</taxon>
        <taxon>Streptomyces</taxon>
    </lineage>
</organism>
<comment type="caution">
    <text evidence="9">The sequence shown here is derived from an EMBL/GenBank/DDBJ whole genome shotgun (WGS) entry which is preliminary data.</text>
</comment>
<keyword evidence="2 8" id="KW-0645">Protease</keyword>
<dbReference type="EC" id="3.4.-.-" evidence="8"/>
<dbReference type="Pfam" id="PF02586">
    <property type="entry name" value="SRAP"/>
    <property type="match status" value="1"/>
</dbReference>
<evidence type="ECO:0000256" key="5">
    <source>
        <dbReference type="ARBA" id="ARBA00023124"/>
    </source>
</evidence>
<keyword evidence="6" id="KW-0238">DNA-binding</keyword>
<keyword evidence="3" id="KW-0227">DNA damage</keyword>
<evidence type="ECO:0000256" key="1">
    <source>
        <dbReference type="ARBA" id="ARBA00008136"/>
    </source>
</evidence>
<proteinExistence type="inferred from homology"/>
<dbReference type="Proteomes" id="UP000621386">
    <property type="component" value="Unassembled WGS sequence"/>
</dbReference>
<accession>A0ABS1PCP7</accession>
<name>A0ABS1PCP7_9ACTN</name>
<keyword evidence="10" id="KW-1185">Reference proteome</keyword>
<evidence type="ECO:0000256" key="2">
    <source>
        <dbReference type="ARBA" id="ARBA00022670"/>
    </source>
</evidence>
<evidence type="ECO:0000313" key="9">
    <source>
        <dbReference type="EMBL" id="MBL1110147.1"/>
    </source>
</evidence>
<evidence type="ECO:0000256" key="3">
    <source>
        <dbReference type="ARBA" id="ARBA00022763"/>
    </source>
</evidence>
<protein>
    <recommendedName>
        <fullName evidence="8">Abasic site processing protein</fullName>
        <ecNumber evidence="8">3.4.-.-</ecNumber>
    </recommendedName>
</protein>
<dbReference type="EMBL" id="JAERRH010000029">
    <property type="protein sequence ID" value="MBL1110147.1"/>
    <property type="molecule type" value="Genomic_DNA"/>
</dbReference>